<dbReference type="GeneID" id="125179510"/>
<dbReference type="OrthoDB" id="6359574at2759"/>
<evidence type="ECO:0000259" key="1">
    <source>
        <dbReference type="PROSITE" id="PS50837"/>
    </source>
</evidence>
<keyword evidence="2" id="KW-1185">Reference proteome</keyword>
<dbReference type="PANTHER" id="PTHR46312">
    <property type="entry name" value="NACHT DOMAIN-CONTAINING PROTEIN"/>
    <property type="match status" value="1"/>
</dbReference>
<evidence type="ECO:0000313" key="2">
    <source>
        <dbReference type="Proteomes" id="UP000694843"/>
    </source>
</evidence>
<organism evidence="2 3">
    <name type="scientific">Hyalella azteca</name>
    <name type="common">Amphipod</name>
    <dbReference type="NCBI Taxonomy" id="294128"/>
    <lineage>
        <taxon>Eukaryota</taxon>
        <taxon>Metazoa</taxon>
        <taxon>Ecdysozoa</taxon>
        <taxon>Arthropoda</taxon>
        <taxon>Crustacea</taxon>
        <taxon>Multicrustacea</taxon>
        <taxon>Malacostraca</taxon>
        <taxon>Eumalacostraca</taxon>
        <taxon>Peracarida</taxon>
        <taxon>Amphipoda</taxon>
        <taxon>Senticaudata</taxon>
        <taxon>Talitrida</taxon>
        <taxon>Talitroidea</taxon>
        <taxon>Hyalellidae</taxon>
        <taxon>Hyalella</taxon>
    </lineage>
</organism>
<proteinExistence type="predicted"/>
<evidence type="ECO:0000313" key="3">
    <source>
        <dbReference type="RefSeq" id="XP_047741492.1"/>
    </source>
</evidence>
<dbReference type="InterPro" id="IPR027417">
    <property type="entry name" value="P-loop_NTPase"/>
</dbReference>
<protein>
    <submittedName>
        <fullName evidence="3">Uncharacterized protein LOC125179510</fullName>
    </submittedName>
</protein>
<accession>A0A979FY33</accession>
<sequence length="801" mass="90063">MTNSYIQNQSWVSHLPEEDKYRFINKKCVDKVIPKVLRKVLEWGCKKEPDQTYFEYISLKCKCNLKKLFQFHERQLDSTSSESYDTSMLYEVIPFACEGVTKTRSCEWAKAKEDPTTLEYHLYRVKVLRNSVIHDPEGKGVSKNFITEVGRPLRDLILVSARKFNVDRDEAEEFCASVASDIQTVEEGIISCREKEVSAVLKAVRTQGKIEMKAKREAYLTEECLPFSQIKVPLNEVFHSITLVCENTQREVNCNELFAETEEDSAQCVVVQGAAGSGKSTLVKRIALDFLEIAASDSIFHGLNLFGAILHIECRETKVSTLGQFVRNSFPLTLKIFTDFSQDAAEAVLNSRTLIIIDGMDNLTSITKELVKDVLKTFNGGEGSRMLVTSRPSAAKDFIQDLEAASISHDCYSIKDISVNDEQLKFLRRYEKVIPDIRAPDLVEAFKGLQGARSYFIYPVYLALFCHLFRTNPEGVNCLTSPENLMEQTLRLGEVKVEQRVSEHVIVNPDIVASIICDKICDLSLKCLHMGEHKVDSETYKEFCQECYKVIGKELPYKSILSCLMTAKKSRADPTEGTFEWFHKSFAEYLAAKTLIRTLRARKDVDILQVISEITGMPVTEADLKRYQNVILFTVLYINSDSRKLRLGSSLRQLLRLLSTTSTPAQDWIRIVNLWPDDDEVAKIAARSAAVSSSEWRVQDSNDCGSVARMLPHSQPLILNLALPRSVSTPPLILAAIGQHFKGTLKLDMRRSHDNFMPCDDMVEHNLSGARCGLVQFRGCLGGREAAAAALGAAVDEAGGL</sequence>
<dbReference type="AlphaFoldDB" id="A0A979FY33"/>
<dbReference type="InterPro" id="IPR007111">
    <property type="entry name" value="NACHT_NTPase"/>
</dbReference>
<dbReference type="PROSITE" id="PS50837">
    <property type="entry name" value="NACHT"/>
    <property type="match status" value="1"/>
</dbReference>
<dbReference type="SUPFAM" id="SSF52540">
    <property type="entry name" value="P-loop containing nucleoside triphosphate hydrolases"/>
    <property type="match status" value="1"/>
</dbReference>
<feature type="domain" description="NACHT" evidence="1">
    <location>
        <begin position="267"/>
        <end position="394"/>
    </location>
</feature>
<dbReference type="Proteomes" id="UP000694843">
    <property type="component" value="Unplaced"/>
</dbReference>
<feature type="non-terminal residue" evidence="3">
    <location>
        <position position="801"/>
    </location>
</feature>
<name>A0A979FY33_HYAAZ</name>
<reference evidence="3" key="1">
    <citation type="submission" date="2025-08" db="UniProtKB">
        <authorList>
            <consortium name="RefSeq"/>
        </authorList>
    </citation>
    <scope>IDENTIFICATION</scope>
    <source>
        <tissue evidence="3">Whole organism</tissue>
    </source>
</reference>
<gene>
    <name evidence="3" type="primary">LOC125179510</name>
</gene>
<dbReference type="KEGG" id="hazt:125179510"/>
<dbReference type="RefSeq" id="XP_047741492.1">
    <property type="nucleotide sequence ID" value="XM_047885536.1"/>
</dbReference>
<dbReference type="Gene3D" id="3.40.50.300">
    <property type="entry name" value="P-loop containing nucleotide triphosphate hydrolases"/>
    <property type="match status" value="1"/>
</dbReference>
<dbReference type="PANTHER" id="PTHR46312:SF2">
    <property type="entry name" value="NUCLEOTIDE-BINDING OLIGOMERIZATION DOMAIN-CONTAINING PROTEIN 2-LIKE"/>
    <property type="match status" value="1"/>
</dbReference>
<dbReference type="Pfam" id="PF05729">
    <property type="entry name" value="NACHT"/>
    <property type="match status" value="1"/>
</dbReference>